<organism evidence="1 2">
    <name type="scientific">Sphingosinicella soli</name>
    <dbReference type="NCBI Taxonomy" id="333708"/>
    <lineage>
        <taxon>Bacteria</taxon>
        <taxon>Pseudomonadati</taxon>
        <taxon>Pseudomonadota</taxon>
        <taxon>Alphaproteobacteria</taxon>
        <taxon>Sphingomonadales</taxon>
        <taxon>Sphingosinicellaceae</taxon>
        <taxon>Sphingosinicella</taxon>
    </lineage>
</organism>
<dbReference type="Gene3D" id="3.10.450.50">
    <property type="match status" value="1"/>
</dbReference>
<dbReference type="SUPFAM" id="SSF54427">
    <property type="entry name" value="NTF2-like"/>
    <property type="match status" value="1"/>
</dbReference>
<accession>A0A7W7F879</accession>
<dbReference type="InterPro" id="IPR032710">
    <property type="entry name" value="NTF2-like_dom_sf"/>
</dbReference>
<keyword evidence="2" id="KW-1185">Reference proteome</keyword>
<dbReference type="PANTHER" id="PTHR38436">
    <property type="entry name" value="POLYKETIDE CYCLASE SNOAL-LIKE DOMAIN"/>
    <property type="match status" value="1"/>
</dbReference>
<proteinExistence type="predicted"/>
<dbReference type="GO" id="GO:0030638">
    <property type="term" value="P:polyketide metabolic process"/>
    <property type="evidence" value="ECO:0007669"/>
    <property type="project" value="InterPro"/>
</dbReference>
<dbReference type="Pfam" id="PF07366">
    <property type="entry name" value="SnoaL"/>
    <property type="match status" value="1"/>
</dbReference>
<dbReference type="AlphaFoldDB" id="A0A7W7F879"/>
<evidence type="ECO:0000313" key="1">
    <source>
        <dbReference type="EMBL" id="MBB4633397.1"/>
    </source>
</evidence>
<comment type="caution">
    <text evidence="1">The sequence shown here is derived from an EMBL/GenBank/DDBJ whole genome shotgun (WGS) entry which is preliminary data.</text>
</comment>
<dbReference type="InterPro" id="IPR009959">
    <property type="entry name" value="Cyclase_SnoaL-like"/>
</dbReference>
<evidence type="ECO:0000313" key="2">
    <source>
        <dbReference type="Proteomes" id="UP000566324"/>
    </source>
</evidence>
<gene>
    <name evidence="1" type="ORF">GGQ98_003035</name>
</gene>
<protein>
    <submittedName>
        <fullName evidence="1">Putative ester cyclase</fullName>
    </submittedName>
</protein>
<name>A0A7W7F879_9SPHN</name>
<reference evidence="1 2" key="1">
    <citation type="submission" date="2020-08" db="EMBL/GenBank/DDBJ databases">
        <title>Genomic Encyclopedia of Type Strains, Phase IV (KMG-IV): sequencing the most valuable type-strain genomes for metagenomic binning, comparative biology and taxonomic classification.</title>
        <authorList>
            <person name="Goeker M."/>
        </authorList>
    </citation>
    <scope>NUCLEOTIDE SEQUENCE [LARGE SCALE GENOMIC DNA]</scope>
    <source>
        <strain evidence="1 2">DSM 17328</strain>
    </source>
</reference>
<dbReference type="PANTHER" id="PTHR38436:SF1">
    <property type="entry name" value="ESTER CYCLASE"/>
    <property type="match status" value="1"/>
</dbReference>
<dbReference type="Proteomes" id="UP000566324">
    <property type="component" value="Unassembled WGS sequence"/>
</dbReference>
<sequence>MMDIQKANKAAFRAYLEAPIGDAAAIERYIHPDIILPPDIEGGVAGLKRLYDVYATQFEMSSAVTDLVAEDDLVMARVLTRGRHIGEYMGLPGTGRPFEVEEMLIARFVDGKQIEVWRVADRLSLFQQLGGRTEDLTHPA</sequence>
<dbReference type="EMBL" id="JACHNZ010000042">
    <property type="protein sequence ID" value="MBB4633397.1"/>
    <property type="molecule type" value="Genomic_DNA"/>
</dbReference>